<organism evidence="2 3">
    <name type="scientific">Anaerosphaera multitolerans</name>
    <dbReference type="NCBI Taxonomy" id="2487351"/>
    <lineage>
        <taxon>Bacteria</taxon>
        <taxon>Bacillati</taxon>
        <taxon>Bacillota</taxon>
        <taxon>Tissierellia</taxon>
        <taxon>Tissierellales</taxon>
        <taxon>Peptoniphilaceae</taxon>
        <taxon>Anaerosphaera</taxon>
    </lineage>
</organism>
<protein>
    <submittedName>
        <fullName evidence="2">YaiI/YqxD family protein</fullName>
    </submittedName>
</protein>
<dbReference type="PANTHER" id="PTHR35146">
    <property type="entry name" value="UPF0178 PROTEIN YAII"/>
    <property type="match status" value="1"/>
</dbReference>
<comment type="caution">
    <text evidence="2">The sequence shown here is derived from an EMBL/GenBank/DDBJ whole genome shotgun (WGS) entry which is preliminary data.</text>
</comment>
<dbReference type="Pfam" id="PF02639">
    <property type="entry name" value="DUF188"/>
    <property type="match status" value="1"/>
</dbReference>
<gene>
    <name evidence="2" type="ORF">EF514_09950</name>
</gene>
<dbReference type="InterPro" id="IPR003791">
    <property type="entry name" value="UPF0178"/>
</dbReference>
<dbReference type="AlphaFoldDB" id="A0A437S4J1"/>
<name>A0A437S4J1_9FIRM</name>
<dbReference type="Proteomes" id="UP000288812">
    <property type="component" value="Unassembled WGS sequence"/>
</dbReference>
<dbReference type="RefSeq" id="WP_127725293.1">
    <property type="nucleotide sequence ID" value="NZ_RLIH01000019.1"/>
</dbReference>
<accession>A0A437S4J1</accession>
<comment type="similarity">
    <text evidence="1">Belongs to the UPF0178 family.</text>
</comment>
<evidence type="ECO:0000313" key="2">
    <source>
        <dbReference type="EMBL" id="RVU53955.1"/>
    </source>
</evidence>
<dbReference type="PANTHER" id="PTHR35146:SF1">
    <property type="entry name" value="UPF0178 PROTEIN YAII"/>
    <property type="match status" value="1"/>
</dbReference>
<dbReference type="EMBL" id="RLIH01000019">
    <property type="protein sequence ID" value="RVU53955.1"/>
    <property type="molecule type" value="Genomic_DNA"/>
</dbReference>
<proteinExistence type="inferred from homology"/>
<sequence>MKVFLDADASPITHIVIDECRRLNLKLVIVKNFSQQIQSDYPSIVDVDISPEAADLYIVNNLEPFDLVITQDIGLSALCLSKRAYVMNFFGKSINDLNIEYHLATRHVNKVLRNQKIYSKNKKRKSSDNGDFSFELRTFLESHLQ</sequence>
<keyword evidence="3" id="KW-1185">Reference proteome</keyword>
<evidence type="ECO:0000313" key="3">
    <source>
        <dbReference type="Proteomes" id="UP000288812"/>
    </source>
</evidence>
<reference evidence="2 3" key="1">
    <citation type="submission" date="2018-11" db="EMBL/GenBank/DDBJ databases">
        <title>Genome sequencing and assembly of Anaerosphaera sp. nov., GS7-6-2.</title>
        <authorList>
            <person name="Rettenmaier R."/>
            <person name="Liebl W."/>
            <person name="Zverlov V."/>
        </authorList>
    </citation>
    <scope>NUCLEOTIDE SEQUENCE [LARGE SCALE GENOMIC DNA]</scope>
    <source>
        <strain evidence="2 3">GS7-6-2</strain>
    </source>
</reference>
<dbReference type="OrthoDB" id="9798918at2"/>
<evidence type="ECO:0000256" key="1">
    <source>
        <dbReference type="ARBA" id="ARBA00008522"/>
    </source>
</evidence>